<dbReference type="PANTHER" id="PTHR30446">
    <property type="entry name" value="RECOMBINATION PROTEIN RECR"/>
    <property type="match status" value="1"/>
</dbReference>
<dbReference type="HAMAP" id="MF_00017">
    <property type="entry name" value="RecR"/>
    <property type="match status" value="1"/>
</dbReference>
<keyword evidence="1 7" id="KW-0479">Metal-binding</keyword>
<evidence type="ECO:0000256" key="2">
    <source>
        <dbReference type="ARBA" id="ARBA00022763"/>
    </source>
</evidence>
<gene>
    <name evidence="7" type="primary">recR</name>
    <name evidence="9" type="ORF">A2983_01620</name>
</gene>
<dbReference type="GO" id="GO:0008270">
    <property type="term" value="F:zinc ion binding"/>
    <property type="evidence" value="ECO:0007669"/>
    <property type="project" value="UniProtKB-KW"/>
</dbReference>
<evidence type="ECO:0000313" key="9">
    <source>
        <dbReference type="EMBL" id="OGH77383.1"/>
    </source>
</evidence>
<dbReference type="InterPro" id="IPR006171">
    <property type="entry name" value="TOPRIM_dom"/>
</dbReference>
<keyword evidence="2 7" id="KW-0227">DNA damage</keyword>
<evidence type="ECO:0000256" key="6">
    <source>
        <dbReference type="ARBA" id="ARBA00023204"/>
    </source>
</evidence>
<reference evidence="9 10" key="1">
    <citation type="journal article" date="2016" name="Nat. Commun.">
        <title>Thousands of microbial genomes shed light on interconnected biogeochemical processes in an aquifer system.</title>
        <authorList>
            <person name="Anantharaman K."/>
            <person name="Brown C.T."/>
            <person name="Hug L.A."/>
            <person name="Sharon I."/>
            <person name="Castelle C.J."/>
            <person name="Probst A.J."/>
            <person name="Thomas B.C."/>
            <person name="Singh A."/>
            <person name="Wilkins M.J."/>
            <person name="Karaoz U."/>
            <person name="Brodie E.L."/>
            <person name="Williams K.H."/>
            <person name="Hubbard S.S."/>
            <person name="Banfield J.F."/>
        </authorList>
    </citation>
    <scope>NUCLEOTIDE SEQUENCE [LARGE SCALE GENOMIC DNA]</scope>
</reference>
<dbReference type="Pfam" id="PF21176">
    <property type="entry name" value="RecR_HhH"/>
    <property type="match status" value="1"/>
</dbReference>
<evidence type="ECO:0000259" key="8">
    <source>
        <dbReference type="PROSITE" id="PS50880"/>
    </source>
</evidence>
<dbReference type="SUPFAM" id="SSF111304">
    <property type="entry name" value="Recombination protein RecR"/>
    <property type="match status" value="1"/>
</dbReference>
<evidence type="ECO:0000313" key="10">
    <source>
        <dbReference type="Proteomes" id="UP000177040"/>
    </source>
</evidence>
<dbReference type="GO" id="GO:0003677">
    <property type="term" value="F:DNA binding"/>
    <property type="evidence" value="ECO:0007669"/>
    <property type="project" value="UniProtKB-UniRule"/>
</dbReference>
<dbReference type="Pfam" id="PF21175">
    <property type="entry name" value="RecR_C"/>
    <property type="match status" value="1"/>
</dbReference>
<dbReference type="PROSITE" id="PS01300">
    <property type="entry name" value="RECR"/>
    <property type="match status" value="1"/>
</dbReference>
<dbReference type="GO" id="GO:0006281">
    <property type="term" value="P:DNA repair"/>
    <property type="evidence" value="ECO:0007669"/>
    <property type="project" value="UniProtKB-UniRule"/>
</dbReference>
<feature type="zinc finger region" description="C4-type" evidence="7">
    <location>
        <begin position="43"/>
        <end position="58"/>
    </location>
</feature>
<organism evidence="9 10">
    <name type="scientific">Candidatus Magasanikbacteria bacterium RIFCSPLOWO2_01_FULL_40_15</name>
    <dbReference type="NCBI Taxonomy" id="1798686"/>
    <lineage>
        <taxon>Bacteria</taxon>
        <taxon>Candidatus Magasanikiibacteriota</taxon>
    </lineage>
</organism>
<keyword evidence="4 7" id="KW-0862">Zinc</keyword>
<dbReference type="InterPro" id="IPR015967">
    <property type="entry name" value="Rcmb_RecR_Znf"/>
</dbReference>
<sequence>MRLPSVGRRTAERFVFYLLKAGKKDPAELALAIKTLIASVKSCAICFDFSDRSPCVICADKNRDTTVICVVAEPQDVQAVERIGSYRGHYHILRGLVPLDAIAVDESILKIPELITRVEKQLISEVIIALNPDLPGETTAMYIEKLLKEKNAQLKITRLARGLPMGSDLQYADEITLASALKNRTTV</sequence>
<dbReference type="InterPro" id="IPR034137">
    <property type="entry name" value="TOPRIM_RecR"/>
</dbReference>
<feature type="domain" description="Toprim" evidence="8">
    <location>
        <begin position="66"/>
        <end position="164"/>
    </location>
</feature>
<accession>A0A1F6N145</accession>
<dbReference type="Gene3D" id="6.10.250.240">
    <property type="match status" value="1"/>
</dbReference>
<proteinExistence type="inferred from homology"/>
<dbReference type="InterPro" id="IPR000093">
    <property type="entry name" value="DNA_Rcmb_RecR"/>
</dbReference>
<evidence type="ECO:0000256" key="3">
    <source>
        <dbReference type="ARBA" id="ARBA00022771"/>
    </source>
</evidence>
<dbReference type="PROSITE" id="PS50880">
    <property type="entry name" value="TOPRIM"/>
    <property type="match status" value="1"/>
</dbReference>
<evidence type="ECO:0000256" key="1">
    <source>
        <dbReference type="ARBA" id="ARBA00022723"/>
    </source>
</evidence>
<dbReference type="Pfam" id="PF02132">
    <property type="entry name" value="RecR_ZnF"/>
    <property type="match status" value="1"/>
</dbReference>
<dbReference type="InterPro" id="IPR023627">
    <property type="entry name" value="Rcmb_RecR"/>
</dbReference>
<dbReference type="GO" id="GO:0006310">
    <property type="term" value="P:DNA recombination"/>
    <property type="evidence" value="ECO:0007669"/>
    <property type="project" value="UniProtKB-UniRule"/>
</dbReference>
<name>A0A1F6N145_9BACT</name>
<keyword evidence="3 7" id="KW-0863">Zinc-finger</keyword>
<dbReference type="Gene3D" id="1.10.8.420">
    <property type="entry name" value="RecR Domain 1"/>
    <property type="match status" value="1"/>
</dbReference>
<dbReference type="NCBIfam" id="TIGR00615">
    <property type="entry name" value="recR"/>
    <property type="match status" value="1"/>
</dbReference>
<dbReference type="Gene3D" id="3.40.1360.10">
    <property type="match status" value="1"/>
</dbReference>
<keyword evidence="6 7" id="KW-0234">DNA repair</keyword>
<dbReference type="PANTHER" id="PTHR30446:SF0">
    <property type="entry name" value="RECOMBINATION PROTEIN RECR"/>
    <property type="match status" value="1"/>
</dbReference>
<evidence type="ECO:0000256" key="5">
    <source>
        <dbReference type="ARBA" id="ARBA00023172"/>
    </source>
</evidence>
<dbReference type="AlphaFoldDB" id="A0A1F6N145"/>
<comment type="similarity">
    <text evidence="7">Belongs to the RecR family.</text>
</comment>
<dbReference type="Proteomes" id="UP000177040">
    <property type="component" value="Unassembled WGS sequence"/>
</dbReference>
<comment type="caution">
    <text evidence="9">The sequence shown here is derived from an EMBL/GenBank/DDBJ whole genome shotgun (WGS) entry which is preliminary data.</text>
</comment>
<evidence type="ECO:0000256" key="7">
    <source>
        <dbReference type="HAMAP-Rule" id="MF_00017"/>
    </source>
</evidence>
<evidence type="ECO:0000256" key="4">
    <source>
        <dbReference type="ARBA" id="ARBA00022833"/>
    </source>
</evidence>
<dbReference type="Pfam" id="PF13662">
    <property type="entry name" value="Toprim_4"/>
    <property type="match status" value="1"/>
</dbReference>
<protein>
    <recommendedName>
        <fullName evidence="7">Recombination protein RecR</fullName>
    </recommendedName>
</protein>
<keyword evidence="5 7" id="KW-0233">DNA recombination</keyword>
<comment type="function">
    <text evidence="7">May play a role in DNA repair. It seems to be involved in an RecBC-independent recombinational process of DNA repair. It may act with RecF and RecO.</text>
</comment>
<dbReference type="CDD" id="cd01025">
    <property type="entry name" value="TOPRIM_recR"/>
    <property type="match status" value="1"/>
</dbReference>
<dbReference type="EMBL" id="MFQH01000024">
    <property type="protein sequence ID" value="OGH77383.1"/>
    <property type="molecule type" value="Genomic_DNA"/>
</dbReference>
<dbReference type="SMART" id="SM00493">
    <property type="entry name" value="TOPRIM"/>
    <property type="match status" value="1"/>
</dbReference>